<sequence length="294" mass="31519">MRTLFKLIRFLLSHPLAGRRPGRTALRVLGWQLGSRLTGMPAVLPFVPPTRLLVRPGLSSATSCLYVGLTDLAEMGFTLHLLRPGDMMGDVGANVGVYTVLAAGVAQADVVAVEPAIATLPALHDNIRLNDLADRVRVVSTALGEAAAERRVSTGRGTTNRVLVEGDADDAAPVVLATVDEVFANRVPLLLKIDTEGYEHRILLGARRLLADAGLRAIIVETAGHLGRYGDAIEALDGLLRGSGFRPFDYDPAKRALTERASWGAPNTIYLRDRGFIQDRLAAAPAFAVLGEQF</sequence>
<dbReference type="GO" id="GO:0032259">
    <property type="term" value="P:methylation"/>
    <property type="evidence" value="ECO:0007669"/>
    <property type="project" value="UniProtKB-KW"/>
</dbReference>
<proteinExistence type="predicted"/>
<dbReference type="InterPro" id="IPR052514">
    <property type="entry name" value="SAM-dependent_MTase"/>
</dbReference>
<dbReference type="RefSeq" id="WP_211867609.1">
    <property type="nucleotide sequence ID" value="NZ_JAAEDI010000007.1"/>
</dbReference>
<feature type="domain" description="Methyltransferase FkbM" evidence="1">
    <location>
        <begin position="90"/>
        <end position="246"/>
    </location>
</feature>
<organism evidence="2 3">
    <name type="scientific">Neoroseomonas terrae</name>
    <dbReference type="NCBI Taxonomy" id="424799"/>
    <lineage>
        <taxon>Bacteria</taxon>
        <taxon>Pseudomonadati</taxon>
        <taxon>Pseudomonadota</taxon>
        <taxon>Alphaproteobacteria</taxon>
        <taxon>Acetobacterales</taxon>
        <taxon>Acetobacteraceae</taxon>
        <taxon>Neoroseomonas</taxon>
    </lineage>
</organism>
<dbReference type="SUPFAM" id="SSF53335">
    <property type="entry name" value="S-adenosyl-L-methionine-dependent methyltransferases"/>
    <property type="match status" value="1"/>
</dbReference>
<dbReference type="Proteomes" id="UP000698752">
    <property type="component" value="Unassembled WGS sequence"/>
</dbReference>
<dbReference type="PANTHER" id="PTHR34203:SF15">
    <property type="entry name" value="SLL1173 PROTEIN"/>
    <property type="match status" value="1"/>
</dbReference>
<evidence type="ECO:0000313" key="3">
    <source>
        <dbReference type="Proteomes" id="UP000698752"/>
    </source>
</evidence>
<dbReference type="InterPro" id="IPR029063">
    <property type="entry name" value="SAM-dependent_MTases_sf"/>
</dbReference>
<reference evidence="3" key="1">
    <citation type="journal article" date="2021" name="Syst. Appl. Microbiol.">
        <title>Roseomonas hellenica sp. nov., isolated from roots of wild-growing Alkanna tinctoria.</title>
        <authorList>
            <person name="Rat A."/>
            <person name="Naranjo H.D."/>
            <person name="Lebbe L."/>
            <person name="Cnockaert M."/>
            <person name="Krigas N."/>
            <person name="Grigoriadou K."/>
            <person name="Maloupa E."/>
            <person name="Willems A."/>
        </authorList>
    </citation>
    <scope>NUCLEOTIDE SEQUENCE [LARGE SCALE GENOMIC DNA]</scope>
    <source>
        <strain evidence="3">LMG 31159</strain>
    </source>
</reference>
<dbReference type="GO" id="GO:0008168">
    <property type="term" value="F:methyltransferase activity"/>
    <property type="evidence" value="ECO:0007669"/>
    <property type="project" value="UniProtKB-KW"/>
</dbReference>
<comment type="caution">
    <text evidence="2">The sequence shown here is derived from an EMBL/GenBank/DDBJ whole genome shotgun (WGS) entry which is preliminary data.</text>
</comment>
<dbReference type="EMBL" id="JAAEDI010000007">
    <property type="protein sequence ID" value="MBR0649554.1"/>
    <property type="molecule type" value="Genomic_DNA"/>
</dbReference>
<gene>
    <name evidence="2" type="ORF">GXW78_07775</name>
</gene>
<protein>
    <submittedName>
        <fullName evidence="2">FkbM family methyltransferase</fullName>
    </submittedName>
</protein>
<accession>A0ABS5EEW2</accession>
<keyword evidence="2" id="KW-0808">Transferase</keyword>
<evidence type="ECO:0000259" key="1">
    <source>
        <dbReference type="Pfam" id="PF05050"/>
    </source>
</evidence>
<dbReference type="NCBIfam" id="TIGR01444">
    <property type="entry name" value="fkbM_fam"/>
    <property type="match status" value="1"/>
</dbReference>
<dbReference type="Pfam" id="PF05050">
    <property type="entry name" value="Methyltransf_21"/>
    <property type="match status" value="1"/>
</dbReference>
<dbReference type="PANTHER" id="PTHR34203">
    <property type="entry name" value="METHYLTRANSFERASE, FKBM FAMILY PROTEIN"/>
    <property type="match status" value="1"/>
</dbReference>
<dbReference type="InterPro" id="IPR006342">
    <property type="entry name" value="FkbM_mtfrase"/>
</dbReference>
<evidence type="ECO:0000313" key="2">
    <source>
        <dbReference type="EMBL" id="MBR0649554.1"/>
    </source>
</evidence>
<dbReference type="Gene3D" id="3.40.50.150">
    <property type="entry name" value="Vaccinia Virus protein VP39"/>
    <property type="match status" value="1"/>
</dbReference>
<keyword evidence="3" id="KW-1185">Reference proteome</keyword>
<keyword evidence="2" id="KW-0489">Methyltransferase</keyword>
<name>A0ABS5EEW2_9PROT</name>